<evidence type="ECO:0000313" key="2">
    <source>
        <dbReference type="Proteomes" id="UP000198866"/>
    </source>
</evidence>
<dbReference type="AlphaFoldDB" id="A0A1H7E2B9"/>
<organism evidence="1 2">
    <name type="scientific">Paraburkholderia diazotrophica</name>
    <dbReference type="NCBI Taxonomy" id="667676"/>
    <lineage>
        <taxon>Bacteria</taxon>
        <taxon>Pseudomonadati</taxon>
        <taxon>Pseudomonadota</taxon>
        <taxon>Betaproteobacteria</taxon>
        <taxon>Burkholderiales</taxon>
        <taxon>Burkholderiaceae</taxon>
        <taxon>Paraburkholderia</taxon>
    </lineage>
</organism>
<proteinExistence type="predicted"/>
<sequence length="77" mass="8387">MRMAHGEQTTVASLASSLEFSVSFRGPVIASRTSLGLLRGQAYSEVRTSTPLKLLLKRLAAKSDAQAACEWSNTFQR</sequence>
<protein>
    <submittedName>
        <fullName evidence="1">Uncharacterized protein</fullName>
    </submittedName>
</protein>
<dbReference type="Proteomes" id="UP000198866">
    <property type="component" value="Unassembled WGS sequence"/>
</dbReference>
<reference evidence="2" key="1">
    <citation type="submission" date="2016-10" db="EMBL/GenBank/DDBJ databases">
        <authorList>
            <person name="Varghese N."/>
            <person name="Submissions S."/>
        </authorList>
    </citation>
    <scope>NUCLEOTIDE SEQUENCE [LARGE SCALE GENOMIC DNA]</scope>
    <source>
        <strain evidence="2">LMG 26031</strain>
    </source>
</reference>
<accession>A0A1H7E2B9</accession>
<keyword evidence="2" id="KW-1185">Reference proteome</keyword>
<evidence type="ECO:0000313" key="1">
    <source>
        <dbReference type="EMBL" id="SEK07834.1"/>
    </source>
</evidence>
<dbReference type="EMBL" id="FNYE01000039">
    <property type="protein sequence ID" value="SEK07834.1"/>
    <property type="molecule type" value="Genomic_DNA"/>
</dbReference>
<dbReference type="STRING" id="667676.SAMN05192539_103961"/>
<gene>
    <name evidence="1" type="ORF">SAMN05192539_103961</name>
</gene>
<name>A0A1H7E2B9_9BURK</name>